<organism evidence="2 3">
    <name type="scientific">Cohnella hashimotonis</name>
    <dbReference type="NCBI Taxonomy" id="2826895"/>
    <lineage>
        <taxon>Bacteria</taxon>
        <taxon>Bacillati</taxon>
        <taxon>Bacillota</taxon>
        <taxon>Bacilli</taxon>
        <taxon>Bacillales</taxon>
        <taxon>Paenibacillaceae</taxon>
        <taxon>Cohnella</taxon>
    </lineage>
</organism>
<keyword evidence="1" id="KW-0411">Iron-sulfur</keyword>
<name>A0ABT6TTQ9_9BACL</name>
<evidence type="ECO:0000256" key="1">
    <source>
        <dbReference type="ARBA" id="ARBA00022485"/>
    </source>
</evidence>
<comment type="caution">
    <text evidence="2">The sequence shown here is derived from an EMBL/GenBank/DDBJ whole genome shotgun (WGS) entry which is preliminary data.</text>
</comment>
<keyword evidence="1" id="KW-0004">4Fe-4S</keyword>
<dbReference type="Gene3D" id="3.20.20.70">
    <property type="entry name" value="Aldolase class I"/>
    <property type="match status" value="1"/>
</dbReference>
<dbReference type="InterPro" id="IPR003739">
    <property type="entry name" value="Lys_aminomutase/Glu_NH3_mut"/>
</dbReference>
<reference evidence="2" key="1">
    <citation type="submission" date="2023-04" db="EMBL/GenBank/DDBJ databases">
        <title>Comparative genomic analysis of Cohnella hashimotonis sp. nov., isolated from the International Space Station.</title>
        <authorList>
            <person name="Venkateswaran K."/>
            <person name="Simpson A."/>
        </authorList>
    </citation>
    <scope>NUCLEOTIDE SEQUENCE</scope>
    <source>
        <strain evidence="2">F6_2S_P_1</strain>
    </source>
</reference>
<dbReference type="Proteomes" id="UP001161691">
    <property type="component" value="Unassembled WGS sequence"/>
</dbReference>
<evidence type="ECO:0000313" key="2">
    <source>
        <dbReference type="EMBL" id="MDI4650242.1"/>
    </source>
</evidence>
<accession>A0ABT6TTQ9</accession>
<evidence type="ECO:0000313" key="3">
    <source>
        <dbReference type="Proteomes" id="UP001161691"/>
    </source>
</evidence>
<gene>
    <name evidence="2" type="ORF">KB449_35260</name>
</gene>
<keyword evidence="1" id="KW-0408">Iron</keyword>
<dbReference type="PANTHER" id="PTHR30538:SF0">
    <property type="entry name" value="L-LYSINE 2,3-AMINOMUTASE AQ_1632-RELATED"/>
    <property type="match status" value="1"/>
</dbReference>
<dbReference type="InterPro" id="IPR058240">
    <property type="entry name" value="rSAM_sf"/>
</dbReference>
<dbReference type="PANTHER" id="PTHR30538">
    <property type="entry name" value="LYSINE 2,3-AMINOMUTASE-RELATED"/>
    <property type="match status" value="1"/>
</dbReference>
<protein>
    <submittedName>
        <fullName evidence="2">KamA family radical SAM protein</fullName>
    </submittedName>
</protein>
<keyword evidence="1" id="KW-0479">Metal-binding</keyword>
<dbReference type="InterPro" id="IPR013785">
    <property type="entry name" value="Aldolase_TIM"/>
</dbReference>
<keyword evidence="3" id="KW-1185">Reference proteome</keyword>
<sequence>MAMPEFARNMDQDAAAPFCTTTNTSYYHSLIDWGDANDPLRKLLSPSLPAAGGKGIWGASDEEAEYLAQGYRHKFRTSAFLMLPETEAEEGVSPALEYVAAHPEIRQVILAGGDCFSLPTPKLRKLIQSLRAIPHVGIIRLSTRMPVMEPMRITDDLGLLRLIREFSTPSKPLYLMAHIHHPREMTEQAIRAFRSLGDAGAVIVNRTPILGGINDAPELLGELLERLELAGVTPYYFFVDRPREESGEFAVSLSRAYRLVEEAKLTTAGLGRRARLAVNHDAGFIEVLAVEGGKAYLKFHASPDDDAGKFITADCPDDALWLTDLPGSESRIGSLTIDWTDSEDYGLRTSYVKRPYQIGD</sequence>
<dbReference type="SUPFAM" id="SSF102114">
    <property type="entry name" value="Radical SAM enzymes"/>
    <property type="match status" value="1"/>
</dbReference>
<proteinExistence type="predicted"/>
<dbReference type="EMBL" id="JAGRPV010000002">
    <property type="protein sequence ID" value="MDI4650242.1"/>
    <property type="molecule type" value="Genomic_DNA"/>
</dbReference>